<organism evidence="2 3">
    <name type="scientific">Microlunatus panaciterrae</name>
    <dbReference type="NCBI Taxonomy" id="400768"/>
    <lineage>
        <taxon>Bacteria</taxon>
        <taxon>Bacillati</taxon>
        <taxon>Actinomycetota</taxon>
        <taxon>Actinomycetes</taxon>
        <taxon>Propionibacteriales</taxon>
        <taxon>Propionibacteriaceae</taxon>
        <taxon>Microlunatus</taxon>
    </lineage>
</organism>
<gene>
    <name evidence="2" type="ORF">JOE57_000720</name>
</gene>
<dbReference type="Proteomes" id="UP000704762">
    <property type="component" value="Unassembled WGS sequence"/>
</dbReference>
<dbReference type="EMBL" id="JAFBCF010000001">
    <property type="protein sequence ID" value="MBM7797799.1"/>
    <property type="molecule type" value="Genomic_DNA"/>
</dbReference>
<comment type="caution">
    <text evidence="2">The sequence shown here is derived from an EMBL/GenBank/DDBJ whole genome shotgun (WGS) entry which is preliminary data.</text>
</comment>
<accession>A0ABS2RFL8</accession>
<keyword evidence="3" id="KW-1185">Reference proteome</keyword>
<evidence type="ECO:0000313" key="2">
    <source>
        <dbReference type="EMBL" id="MBM7797799.1"/>
    </source>
</evidence>
<sequence length="302" mass="33655">MTEPILSSDLLAQGYSRDEVRRMHRRGELVRLRRGAYLKPESEPPAARDRHLQLVRATLPQVSEAAVVSHVSAAVLHGLPVWTDSLDRVHLTRDRSSGGRRASGVHVHTAPLPTDEVVQLDGIRVTSLARTVVDLGRSQPYERAVAAGDRALAGGLDPADLDEAMGRARHRPGMASARRAVAFLDPRSESPGESLSRVTLAQLGLMPTELQLRIVGGDGRLVARTDFGWREHRTVGEFDGRIKYGRLLSPGQSLEDVLFKEKLREDALRDLGWEVVRWVWADLYRPEVIAERLRRAFTRASR</sequence>
<dbReference type="InterPro" id="IPR025159">
    <property type="entry name" value="AbiEi_N"/>
</dbReference>
<dbReference type="RefSeq" id="WP_204916431.1">
    <property type="nucleotide sequence ID" value="NZ_BAAAQP010000011.1"/>
</dbReference>
<name>A0ABS2RFL8_9ACTN</name>
<proteinExistence type="predicted"/>
<protein>
    <recommendedName>
        <fullName evidence="1">AbiEi antitoxin N-terminal domain-containing protein</fullName>
    </recommendedName>
</protein>
<evidence type="ECO:0000313" key="3">
    <source>
        <dbReference type="Proteomes" id="UP000704762"/>
    </source>
</evidence>
<reference evidence="2 3" key="1">
    <citation type="submission" date="2021-01" db="EMBL/GenBank/DDBJ databases">
        <title>Sequencing the genomes of 1000 actinobacteria strains.</title>
        <authorList>
            <person name="Klenk H.-P."/>
        </authorList>
    </citation>
    <scope>NUCLEOTIDE SEQUENCE [LARGE SCALE GENOMIC DNA]</scope>
    <source>
        <strain evidence="2 3">DSM 18662</strain>
    </source>
</reference>
<dbReference type="Pfam" id="PF13338">
    <property type="entry name" value="AbiEi_4"/>
    <property type="match status" value="1"/>
</dbReference>
<feature type="domain" description="AbiEi antitoxin N-terminal" evidence="1">
    <location>
        <begin position="7"/>
        <end position="38"/>
    </location>
</feature>
<evidence type="ECO:0000259" key="1">
    <source>
        <dbReference type="Pfam" id="PF13338"/>
    </source>
</evidence>